<dbReference type="GO" id="GO:0022857">
    <property type="term" value="F:transmembrane transporter activity"/>
    <property type="evidence" value="ECO:0007669"/>
    <property type="project" value="TreeGrafter"/>
</dbReference>
<dbReference type="Pfam" id="PF00005">
    <property type="entry name" value="ABC_tran"/>
    <property type="match status" value="1"/>
</dbReference>
<name>A0A7L7KSZ9_9MOLU</name>
<evidence type="ECO:0000256" key="4">
    <source>
        <dbReference type="ARBA" id="ARBA00022840"/>
    </source>
</evidence>
<dbReference type="FunFam" id="3.40.50.300:FF:000056">
    <property type="entry name" value="Cell division ATP-binding protein FtsE"/>
    <property type="match status" value="1"/>
</dbReference>
<dbReference type="InterPro" id="IPR017871">
    <property type="entry name" value="ABC_transporter-like_CS"/>
</dbReference>
<dbReference type="EMBL" id="CP048914">
    <property type="protein sequence ID" value="QMS84898.1"/>
    <property type="molecule type" value="Genomic_DNA"/>
</dbReference>
<protein>
    <submittedName>
        <fullName evidence="7">ABC transporter ATP-binding protein/permease</fullName>
    </submittedName>
</protein>
<dbReference type="InterPro" id="IPR015854">
    <property type="entry name" value="ABC_transpr_LolD-like"/>
</dbReference>
<gene>
    <name evidence="7" type="ORF">G4Z02_03725</name>
</gene>
<evidence type="ECO:0000313" key="7">
    <source>
        <dbReference type="EMBL" id="QMS84898.1"/>
    </source>
</evidence>
<dbReference type="SMART" id="SM00382">
    <property type="entry name" value="AAA"/>
    <property type="match status" value="1"/>
</dbReference>
<evidence type="ECO:0000256" key="2">
    <source>
        <dbReference type="ARBA" id="ARBA00022448"/>
    </source>
</evidence>
<reference evidence="7 8" key="1">
    <citation type="submission" date="2020-02" db="EMBL/GenBank/DDBJ databases">
        <authorList>
            <person name="Zheng R.K."/>
            <person name="Sun C.M."/>
        </authorList>
    </citation>
    <scope>NUCLEOTIDE SEQUENCE [LARGE SCALE GENOMIC DNA]</scope>
    <source>
        <strain evidence="8">zrk13</strain>
    </source>
</reference>
<dbReference type="CDD" id="cd03255">
    <property type="entry name" value="ABC_MJ0796_LolCDE_FtsE"/>
    <property type="match status" value="1"/>
</dbReference>
<dbReference type="GO" id="GO:0005524">
    <property type="term" value="F:ATP binding"/>
    <property type="evidence" value="ECO:0007669"/>
    <property type="project" value="UniProtKB-KW"/>
</dbReference>
<dbReference type="SUPFAM" id="SSF52540">
    <property type="entry name" value="P-loop containing nucleoside triphosphate hydrolases"/>
    <property type="match status" value="1"/>
</dbReference>
<dbReference type="InterPro" id="IPR003593">
    <property type="entry name" value="AAA+_ATPase"/>
</dbReference>
<feature type="transmembrane region" description="Helical" evidence="5">
    <location>
        <begin position="1053"/>
        <end position="1078"/>
    </location>
</feature>
<keyword evidence="8" id="KW-1185">Reference proteome</keyword>
<feature type="domain" description="ABC transporter" evidence="6">
    <location>
        <begin position="2"/>
        <end position="241"/>
    </location>
</feature>
<evidence type="ECO:0000256" key="1">
    <source>
        <dbReference type="ARBA" id="ARBA00005417"/>
    </source>
</evidence>
<keyword evidence="5" id="KW-0472">Membrane</keyword>
<keyword evidence="5" id="KW-1133">Transmembrane helix</keyword>
<sequence>MIELRNLTKVYETVNYNIIALSDIHYRLDKGEVVVLLGKSGSGKSTLLNILGGFDREYAGHYILDGESMKEKSEREIDTIRKRKIGFVFQHYVLLNNLTVIENVELALRVIGVVNAGSRRRASLHALKLVGLQEHADKYPYELSGGQRQRVAIARAFVKNPDVIIADEPTAALDSRTSNEILELLKDLCRTKLLIIATHNKAIVRDFSSRVIELKSGYTIRDELITDPSKVRVDELDLIIDKEINQDNEIIEQLIDIETRIDEDNKATVLKDLGVDLSEFRLNNNEKFNIDDELRRRLIKERMQNSKLSTRIYRFLQTSDDFHGKKSYANKSFLRNIGLHLFSAMIFTVFLLTIVFGLNFVNETIGGFNEKALYTRTMNNENEIFFVPSVYLSPEKETDLGVIYQYEDKRPRFISDFSQTEIAEDPFFETLLDDPYFQYYYQKEKLYYIESELDSSGADDVFNIYYNNSNIIFRDTNEAILFEQLQYTYESIYQFAEPNVYVTNFLGLDLDQQVTYPFDFLYAESNEAILNKHMLEGGKLPEEADEVVIPVAYLFDYEILNPSDFKDDHGNVMEVIPSGRITEAFFELSEEERTLDITKNIITIDNSDSNYTMSYDTETTTFEVVGLINFDGDINPYLEMLDSSLSTTLSNDTMSFVFSTEAENDINFEIVDNATVGDFEKDILYAEISTENYELYEVDTIINDFDEAFIGELKSDYVEFMDLLVTTLQDATDVVADYVRADINGENPDASVLTPLVDDELFPGLTHRDLLRYYLAQHMSVVSDVGGLSSELSYLCPSCSTTDDAMDMLDNADTAYIRLKQSSQYIDVLENYGDYSRLTYQESTNLIIFNEYGHRLSNLYETTANDENLELRISRLYLKESGSISSLIYIIVPRSLLETFSAIDFIGIFINMIERLESNERFVDFLETTNLDILISSLTTNAIRSIVMVILYVVIYVILFVSVAFLSIVLINLYGNIYETATRRRIKELASLRVLGTSYEDIHSMVQLENRRVALFSYGGFVVILFLLSRLEFFTNAPISHFYMPLLGLFFDFNLYDVFVLNAMVIVFVSLLFYLFIYKLIIKRVSTRKIANIDTIQAIRDGDNL</sequence>
<evidence type="ECO:0000259" key="6">
    <source>
        <dbReference type="PROSITE" id="PS50893"/>
    </source>
</evidence>
<dbReference type="InterPro" id="IPR003439">
    <property type="entry name" value="ABC_transporter-like_ATP-bd"/>
</dbReference>
<feature type="transmembrane region" description="Helical" evidence="5">
    <location>
        <begin position="337"/>
        <end position="361"/>
    </location>
</feature>
<dbReference type="InterPro" id="IPR027417">
    <property type="entry name" value="P-loop_NTPase"/>
</dbReference>
<keyword evidence="3" id="KW-0547">Nucleotide-binding</keyword>
<keyword evidence="4 7" id="KW-0067">ATP-binding</keyword>
<dbReference type="Gene3D" id="3.40.50.300">
    <property type="entry name" value="P-loop containing nucleotide triphosphate hydrolases"/>
    <property type="match status" value="1"/>
</dbReference>
<accession>A0A7L7KSZ9</accession>
<dbReference type="InterPro" id="IPR017911">
    <property type="entry name" value="MacB-like_ATP-bd"/>
</dbReference>
<dbReference type="PANTHER" id="PTHR24220:SF86">
    <property type="entry name" value="ABC TRANSPORTER ABCH.1"/>
    <property type="match status" value="1"/>
</dbReference>
<comment type="similarity">
    <text evidence="1">Belongs to the ABC transporter superfamily.</text>
</comment>
<dbReference type="AlphaFoldDB" id="A0A7L7KSZ9"/>
<evidence type="ECO:0000313" key="8">
    <source>
        <dbReference type="Proteomes" id="UP000514720"/>
    </source>
</evidence>
<organism evidence="7 8">
    <name type="scientific">Candidatus Xianfuyuplasma coldseepsis</name>
    <dbReference type="NCBI Taxonomy" id="2782163"/>
    <lineage>
        <taxon>Bacteria</taxon>
        <taxon>Bacillati</taxon>
        <taxon>Mycoplasmatota</taxon>
        <taxon>Mollicutes</taxon>
        <taxon>Candidatus Izemoplasmatales</taxon>
        <taxon>Candidatus Izemoplasmataceae</taxon>
        <taxon>Candidatus Xianfuyuplasma</taxon>
    </lineage>
</organism>
<dbReference type="GO" id="GO:0016887">
    <property type="term" value="F:ATP hydrolysis activity"/>
    <property type="evidence" value="ECO:0007669"/>
    <property type="project" value="InterPro"/>
</dbReference>
<proteinExistence type="inferred from homology"/>
<evidence type="ECO:0000256" key="5">
    <source>
        <dbReference type="SAM" id="Phobius"/>
    </source>
</evidence>
<feature type="transmembrane region" description="Helical" evidence="5">
    <location>
        <begin position="1013"/>
        <end position="1033"/>
    </location>
</feature>
<feature type="transmembrane region" description="Helical" evidence="5">
    <location>
        <begin position="946"/>
        <end position="975"/>
    </location>
</feature>
<evidence type="ECO:0000256" key="3">
    <source>
        <dbReference type="ARBA" id="ARBA00022741"/>
    </source>
</evidence>
<keyword evidence="2" id="KW-0813">Transport</keyword>
<dbReference type="GO" id="GO:0005886">
    <property type="term" value="C:plasma membrane"/>
    <property type="evidence" value="ECO:0007669"/>
    <property type="project" value="TreeGrafter"/>
</dbReference>
<dbReference type="PROSITE" id="PS00211">
    <property type="entry name" value="ABC_TRANSPORTER_1"/>
    <property type="match status" value="1"/>
</dbReference>
<dbReference type="RefSeq" id="WP_258878519.1">
    <property type="nucleotide sequence ID" value="NZ_CP048914.1"/>
</dbReference>
<dbReference type="Proteomes" id="UP000514720">
    <property type="component" value="Chromosome"/>
</dbReference>
<dbReference type="KEGG" id="xcl:G4Z02_03725"/>
<keyword evidence="5" id="KW-0812">Transmembrane</keyword>
<dbReference type="PANTHER" id="PTHR24220">
    <property type="entry name" value="IMPORT ATP-BINDING PROTEIN"/>
    <property type="match status" value="1"/>
</dbReference>
<dbReference type="PROSITE" id="PS50893">
    <property type="entry name" value="ABC_TRANSPORTER_2"/>
    <property type="match status" value="1"/>
</dbReference>